<gene>
    <name evidence="1" type="ORF">DPEC_G00096610</name>
</gene>
<name>A0ACC2GVH4_DALPE</name>
<reference evidence="1" key="1">
    <citation type="submission" date="2021-05" db="EMBL/GenBank/DDBJ databases">
        <authorList>
            <person name="Pan Q."/>
            <person name="Jouanno E."/>
            <person name="Zahm M."/>
            <person name="Klopp C."/>
            <person name="Cabau C."/>
            <person name="Louis A."/>
            <person name="Berthelot C."/>
            <person name="Parey E."/>
            <person name="Roest Crollius H."/>
            <person name="Montfort J."/>
            <person name="Robinson-Rechavi M."/>
            <person name="Bouchez O."/>
            <person name="Lampietro C."/>
            <person name="Lopez Roques C."/>
            <person name="Donnadieu C."/>
            <person name="Postlethwait J."/>
            <person name="Bobe J."/>
            <person name="Dillon D."/>
            <person name="Chandos A."/>
            <person name="von Hippel F."/>
            <person name="Guiguen Y."/>
        </authorList>
    </citation>
    <scope>NUCLEOTIDE SEQUENCE</scope>
    <source>
        <strain evidence="1">YG-Jan2019</strain>
    </source>
</reference>
<protein>
    <submittedName>
        <fullName evidence="1">Uncharacterized protein</fullName>
    </submittedName>
</protein>
<sequence>MAASLDIISAECRCADLAADADPHNRCVACLGPDHAREGLLDPPVCPSCALLTMPRRRERRGFFDEVVPLQAVPSSESEDSGEEEESSSEEERVAGSVRPMAPRQPPPAVSCVPRDRRSMGEEDMDMSSIDPPPRPSLRSEFVGLVEGAALRMGIPLAPLPPAEEFDSMTGGPWSERVREPEPEAPCLPALAKYAEAARREPLMARAPARAYMPFTRVAGRGEAIASATPKLERAMSAHFLPAESQWLDRKPSLPAPKDRFTAQLVDKCFQFGAQSVAAANNLALMAGAISRITTGATSISAKELADISRLSGAILHLNQAHAVSCI</sequence>
<accession>A0ACC2GVH4</accession>
<dbReference type="EMBL" id="CM055735">
    <property type="protein sequence ID" value="KAJ8007674.1"/>
    <property type="molecule type" value="Genomic_DNA"/>
</dbReference>
<keyword evidence="2" id="KW-1185">Reference proteome</keyword>
<organism evidence="1 2">
    <name type="scientific">Dallia pectoralis</name>
    <name type="common">Alaska blackfish</name>
    <dbReference type="NCBI Taxonomy" id="75939"/>
    <lineage>
        <taxon>Eukaryota</taxon>
        <taxon>Metazoa</taxon>
        <taxon>Chordata</taxon>
        <taxon>Craniata</taxon>
        <taxon>Vertebrata</taxon>
        <taxon>Euteleostomi</taxon>
        <taxon>Actinopterygii</taxon>
        <taxon>Neopterygii</taxon>
        <taxon>Teleostei</taxon>
        <taxon>Protacanthopterygii</taxon>
        <taxon>Esociformes</taxon>
        <taxon>Umbridae</taxon>
        <taxon>Dallia</taxon>
    </lineage>
</organism>
<comment type="caution">
    <text evidence="1">The sequence shown here is derived from an EMBL/GenBank/DDBJ whole genome shotgun (WGS) entry which is preliminary data.</text>
</comment>
<evidence type="ECO:0000313" key="1">
    <source>
        <dbReference type="EMBL" id="KAJ8007674.1"/>
    </source>
</evidence>
<evidence type="ECO:0000313" key="2">
    <source>
        <dbReference type="Proteomes" id="UP001157502"/>
    </source>
</evidence>
<dbReference type="Proteomes" id="UP001157502">
    <property type="component" value="Chromosome 8"/>
</dbReference>
<proteinExistence type="predicted"/>